<dbReference type="SMART" id="SM00530">
    <property type="entry name" value="HTH_XRE"/>
    <property type="match status" value="1"/>
</dbReference>
<dbReference type="RefSeq" id="WP_378374182.1">
    <property type="nucleotide sequence ID" value="NZ_JBHMAS010000004.1"/>
</dbReference>
<evidence type="ECO:0000313" key="3">
    <source>
        <dbReference type="Proteomes" id="UP001589587"/>
    </source>
</evidence>
<dbReference type="InterPro" id="IPR010982">
    <property type="entry name" value="Lambda_DNA-bd_dom_sf"/>
</dbReference>
<dbReference type="EMBL" id="JBHMAS010000004">
    <property type="protein sequence ID" value="MFB9778884.1"/>
    <property type="molecule type" value="Genomic_DNA"/>
</dbReference>
<dbReference type="SUPFAM" id="SSF47413">
    <property type="entry name" value="lambda repressor-like DNA-binding domains"/>
    <property type="match status" value="1"/>
</dbReference>
<proteinExistence type="predicted"/>
<gene>
    <name evidence="2" type="ORF">ACFFQ6_04280</name>
</gene>
<protein>
    <submittedName>
        <fullName evidence="2">Helix-turn-helix domain-containing protein</fullName>
    </submittedName>
</protein>
<dbReference type="Proteomes" id="UP001589587">
    <property type="component" value="Unassembled WGS sequence"/>
</dbReference>
<dbReference type="InterPro" id="IPR001387">
    <property type="entry name" value="Cro/C1-type_HTH"/>
</dbReference>
<feature type="domain" description="HTH cro/C1-type" evidence="1">
    <location>
        <begin position="15"/>
        <end position="70"/>
    </location>
</feature>
<evidence type="ECO:0000259" key="1">
    <source>
        <dbReference type="PROSITE" id="PS50943"/>
    </source>
</evidence>
<evidence type="ECO:0000313" key="2">
    <source>
        <dbReference type="EMBL" id="MFB9778884.1"/>
    </source>
</evidence>
<dbReference type="PROSITE" id="PS50943">
    <property type="entry name" value="HTH_CROC1"/>
    <property type="match status" value="1"/>
</dbReference>
<reference evidence="2 3" key="1">
    <citation type="submission" date="2024-09" db="EMBL/GenBank/DDBJ databases">
        <authorList>
            <person name="Sun Q."/>
            <person name="Mori K."/>
        </authorList>
    </citation>
    <scope>NUCLEOTIDE SEQUENCE [LARGE SCALE GENOMIC DNA]</scope>
    <source>
        <strain evidence="2 3">JCM 11411</strain>
    </source>
</reference>
<dbReference type="CDD" id="cd00093">
    <property type="entry name" value="HTH_XRE"/>
    <property type="match status" value="1"/>
</dbReference>
<name>A0ABV5X975_9NOCA</name>
<accession>A0ABV5X975</accession>
<organism evidence="2 3">
    <name type="scientific">Rhodococcus baikonurensis</name>
    <dbReference type="NCBI Taxonomy" id="172041"/>
    <lineage>
        <taxon>Bacteria</taxon>
        <taxon>Bacillati</taxon>
        <taxon>Actinomycetota</taxon>
        <taxon>Actinomycetes</taxon>
        <taxon>Mycobacteriales</taxon>
        <taxon>Nocardiaceae</taxon>
        <taxon>Rhodococcus</taxon>
        <taxon>Rhodococcus erythropolis group</taxon>
    </lineage>
</organism>
<dbReference type="Gene3D" id="1.10.260.40">
    <property type="entry name" value="lambda repressor-like DNA-binding domains"/>
    <property type="match status" value="1"/>
</dbReference>
<keyword evidence="3" id="KW-1185">Reference proteome</keyword>
<sequence>MRSGWVPTDSLANRLVLVRTERKLSQRAAADLCGLTFGEWQGIEMGRAARSVDRKVAKIAATLGVDRDWLMWGGALEGAEVNPK</sequence>
<comment type="caution">
    <text evidence="2">The sequence shown here is derived from an EMBL/GenBank/DDBJ whole genome shotgun (WGS) entry which is preliminary data.</text>
</comment>